<feature type="domain" description="H15" evidence="6">
    <location>
        <begin position="1"/>
        <end position="64"/>
    </location>
</feature>
<keyword evidence="2" id="KW-0238">DNA-binding</keyword>
<organism evidence="7 8">
    <name type="scientific">Rubroshorea leprosula</name>
    <dbReference type="NCBI Taxonomy" id="152421"/>
    <lineage>
        <taxon>Eukaryota</taxon>
        <taxon>Viridiplantae</taxon>
        <taxon>Streptophyta</taxon>
        <taxon>Embryophyta</taxon>
        <taxon>Tracheophyta</taxon>
        <taxon>Spermatophyta</taxon>
        <taxon>Magnoliopsida</taxon>
        <taxon>eudicotyledons</taxon>
        <taxon>Gunneridae</taxon>
        <taxon>Pentapetalae</taxon>
        <taxon>rosids</taxon>
        <taxon>malvids</taxon>
        <taxon>Malvales</taxon>
        <taxon>Dipterocarpaceae</taxon>
        <taxon>Rubroshorea</taxon>
    </lineage>
</organism>
<dbReference type="PROSITE" id="PS51504">
    <property type="entry name" value="H15"/>
    <property type="match status" value="1"/>
</dbReference>
<dbReference type="GO" id="GO:0000786">
    <property type="term" value="C:nucleosome"/>
    <property type="evidence" value="ECO:0007669"/>
    <property type="project" value="InterPro"/>
</dbReference>
<dbReference type="PANTHER" id="PTHR11467:SF109">
    <property type="entry name" value="H15 DOMAIN-CONTAINING PROTEIN"/>
    <property type="match status" value="1"/>
</dbReference>
<dbReference type="InterPro" id="IPR005818">
    <property type="entry name" value="Histone_H1/H5_H15"/>
</dbReference>
<feature type="region of interest" description="Disordered" evidence="5">
    <location>
        <begin position="212"/>
        <end position="235"/>
    </location>
</feature>
<dbReference type="PANTHER" id="PTHR11467">
    <property type="entry name" value="HISTONE H1"/>
    <property type="match status" value="1"/>
</dbReference>
<feature type="coiled-coil region" evidence="4">
    <location>
        <begin position="113"/>
        <end position="147"/>
    </location>
</feature>
<reference evidence="7 8" key="1">
    <citation type="journal article" date="2021" name="Commun. Biol.">
        <title>The genome of Shorea leprosula (Dipterocarpaceae) highlights the ecological relevance of drought in aseasonal tropical rainforests.</title>
        <authorList>
            <person name="Ng K.K.S."/>
            <person name="Kobayashi M.J."/>
            <person name="Fawcett J.A."/>
            <person name="Hatakeyama M."/>
            <person name="Paape T."/>
            <person name="Ng C.H."/>
            <person name="Ang C.C."/>
            <person name="Tnah L.H."/>
            <person name="Lee C.T."/>
            <person name="Nishiyama T."/>
            <person name="Sese J."/>
            <person name="O'Brien M.J."/>
            <person name="Copetti D."/>
            <person name="Mohd Noor M.I."/>
            <person name="Ong R.C."/>
            <person name="Putra M."/>
            <person name="Sireger I.Z."/>
            <person name="Indrioko S."/>
            <person name="Kosugi Y."/>
            <person name="Izuno A."/>
            <person name="Isagi Y."/>
            <person name="Lee S.L."/>
            <person name="Shimizu K.K."/>
        </authorList>
    </citation>
    <scope>NUCLEOTIDE SEQUENCE [LARGE SCALE GENOMIC DNA]</scope>
    <source>
        <strain evidence="7">214</strain>
    </source>
</reference>
<evidence type="ECO:0000256" key="4">
    <source>
        <dbReference type="SAM" id="Coils"/>
    </source>
</evidence>
<keyword evidence="3" id="KW-0539">Nucleus</keyword>
<dbReference type="Pfam" id="PF00538">
    <property type="entry name" value="Linker_histone"/>
    <property type="match status" value="1"/>
</dbReference>
<evidence type="ECO:0000313" key="7">
    <source>
        <dbReference type="EMBL" id="GKU98044.1"/>
    </source>
</evidence>
<evidence type="ECO:0000256" key="5">
    <source>
        <dbReference type="SAM" id="MobiDB-lite"/>
    </source>
</evidence>
<dbReference type="GO" id="GO:0005730">
    <property type="term" value="C:nucleolus"/>
    <property type="evidence" value="ECO:0007669"/>
    <property type="project" value="TreeGrafter"/>
</dbReference>
<dbReference type="AlphaFoldDB" id="A0AAV5II54"/>
<keyword evidence="8" id="KW-1185">Reference proteome</keyword>
<evidence type="ECO:0000259" key="6">
    <source>
        <dbReference type="PROSITE" id="PS51504"/>
    </source>
</evidence>
<evidence type="ECO:0000256" key="3">
    <source>
        <dbReference type="ARBA" id="ARBA00023242"/>
    </source>
</evidence>
<evidence type="ECO:0000256" key="2">
    <source>
        <dbReference type="ARBA" id="ARBA00023125"/>
    </source>
</evidence>
<protein>
    <recommendedName>
        <fullName evidence="6">H15 domain-containing protein</fullName>
    </recommendedName>
</protein>
<keyword evidence="4" id="KW-0175">Coiled coil</keyword>
<comment type="subcellular location">
    <subcellularLocation>
        <location evidence="1">Nucleus</location>
    </subcellularLocation>
</comment>
<name>A0AAV5II54_9ROSI</name>
<gene>
    <name evidence="7" type="ORF">SLEP1_g11098</name>
</gene>
<dbReference type="Gene3D" id="1.10.10.10">
    <property type="entry name" value="Winged helix-like DNA-binding domain superfamily/Winged helix DNA-binding domain"/>
    <property type="match status" value="1"/>
</dbReference>
<dbReference type="GO" id="GO:0003690">
    <property type="term" value="F:double-stranded DNA binding"/>
    <property type="evidence" value="ECO:0007669"/>
    <property type="project" value="TreeGrafter"/>
</dbReference>
<dbReference type="SUPFAM" id="SSF46785">
    <property type="entry name" value="Winged helix' DNA-binding domain"/>
    <property type="match status" value="1"/>
</dbReference>
<sequence length="584" mass="66301">MIRRAIVELNEVKGSSEEVISRFIEKENKDLPWAHVTLLKHHLRKLCWDGEIMCTNDGKYMLQPDDGDFGQNCGMPKMRLDEDGYDCSDPVLLLERTDQTAEQNCSETLPSLRRRTSREQKQLKKSLAKAKRNLKSLELKKQDDDQSMVAISSSSVTSPILGYACSLHPLKVMKHDINQPMRREEKKNQEDWQKQTETICGEVKSIVRVVDKQKQPEEQGGKTVGQQQEHQVDVQTKRLESSFDRQCDQNSKVSFCKCSVPLLEKAKKSLKWQHKRKNNCEEKKLIIVCGLMAGQSSKSSTYCCEKAPKSHREPMSASLALSQELVRPTKSACGEVRSVLKIIHKEKQPEEQEGKTVGEQYQQQQGEMGGITKILGSPFGGDCGENLKESLFRNGLHESKHHEGEEELITVCDLLAEQQSEVTAFGHKKAMKSCREPLPASLELSGELGQLNEPHIKLSSPKSCPELEATSLERFTQNQQKPLKVYMRRGMDNAPLKVETPLNMSSKLEHLEGMQQLEFRRSENPLEFELRTLEEDAEGGQEEAVSHLATAKASQKEPLGMQKPIKVYFRRNVHMPDKNTRNIP</sequence>
<dbReference type="EMBL" id="BPVZ01000012">
    <property type="protein sequence ID" value="GKU98044.1"/>
    <property type="molecule type" value="Genomic_DNA"/>
</dbReference>
<evidence type="ECO:0000313" key="8">
    <source>
        <dbReference type="Proteomes" id="UP001054252"/>
    </source>
</evidence>
<dbReference type="GO" id="GO:0045910">
    <property type="term" value="P:negative regulation of DNA recombination"/>
    <property type="evidence" value="ECO:0007669"/>
    <property type="project" value="TreeGrafter"/>
</dbReference>
<evidence type="ECO:0000256" key="1">
    <source>
        <dbReference type="ARBA" id="ARBA00004123"/>
    </source>
</evidence>
<dbReference type="GO" id="GO:0030261">
    <property type="term" value="P:chromosome condensation"/>
    <property type="evidence" value="ECO:0007669"/>
    <property type="project" value="TreeGrafter"/>
</dbReference>
<dbReference type="InterPro" id="IPR036388">
    <property type="entry name" value="WH-like_DNA-bd_sf"/>
</dbReference>
<dbReference type="Proteomes" id="UP001054252">
    <property type="component" value="Unassembled WGS sequence"/>
</dbReference>
<dbReference type="GO" id="GO:0031492">
    <property type="term" value="F:nucleosomal DNA binding"/>
    <property type="evidence" value="ECO:0007669"/>
    <property type="project" value="TreeGrafter"/>
</dbReference>
<dbReference type="InterPro" id="IPR036390">
    <property type="entry name" value="WH_DNA-bd_sf"/>
</dbReference>
<dbReference type="GO" id="GO:0006334">
    <property type="term" value="P:nucleosome assembly"/>
    <property type="evidence" value="ECO:0007669"/>
    <property type="project" value="InterPro"/>
</dbReference>
<proteinExistence type="predicted"/>
<accession>A0AAV5II54</accession>
<comment type="caution">
    <text evidence="7">The sequence shown here is derived from an EMBL/GenBank/DDBJ whole genome shotgun (WGS) entry which is preliminary data.</text>
</comment>